<keyword evidence="5" id="KW-0560">Oxidoreductase</keyword>
<dbReference type="KEGG" id="yli:2907043"/>
<comment type="similarity">
    <text evidence="3">Belongs to the FMP46 family.</text>
</comment>
<evidence type="ECO:0000313" key="7">
    <source>
        <dbReference type="EMBL" id="AOW01040.1"/>
    </source>
</evidence>
<dbReference type="InterPro" id="IPR036249">
    <property type="entry name" value="Thioredoxin-like_sf"/>
</dbReference>
<dbReference type="Proteomes" id="UP000182444">
    <property type="component" value="Chromosome 1B"/>
</dbReference>
<proteinExistence type="inferred from homology"/>
<evidence type="ECO:0000256" key="6">
    <source>
        <dbReference type="ARBA" id="ARBA00023128"/>
    </source>
</evidence>
<dbReference type="EMBL" id="CP017554">
    <property type="protein sequence ID" value="AOW01040.1"/>
    <property type="molecule type" value="Genomic_DNA"/>
</dbReference>
<dbReference type="PANTHER" id="PTHR28071:SF1">
    <property type="entry name" value="REDOX PROTEIN FMP46, MITOCHONDRIAL-RELATED"/>
    <property type="match status" value="1"/>
</dbReference>
<evidence type="ECO:0000256" key="1">
    <source>
        <dbReference type="ARBA" id="ARBA00002963"/>
    </source>
</evidence>
<dbReference type="Gene3D" id="3.40.30.10">
    <property type="entry name" value="Glutaredoxin"/>
    <property type="match status" value="1"/>
</dbReference>
<evidence type="ECO:0000313" key="8">
    <source>
        <dbReference type="Proteomes" id="UP000182444"/>
    </source>
</evidence>
<comment type="subcellular location">
    <subcellularLocation>
        <location evidence="2">Mitochondrion</location>
    </subcellularLocation>
</comment>
<dbReference type="PANTHER" id="PTHR28071">
    <property type="entry name" value="REDOX PROTEIN FMP46, MITOCHONDRIAL-RELATED"/>
    <property type="match status" value="1"/>
</dbReference>
<evidence type="ECO:0000256" key="3">
    <source>
        <dbReference type="ARBA" id="ARBA00009734"/>
    </source>
</evidence>
<accession>A0A1H6Q2N1</accession>
<evidence type="ECO:0008006" key="9">
    <source>
        <dbReference type="Google" id="ProtNLM"/>
    </source>
</evidence>
<dbReference type="VEuPathDB" id="FungiDB:YALI1_B01578g"/>
<keyword evidence="4" id="KW-0809">Transit peptide</keyword>
<evidence type="ECO:0000256" key="5">
    <source>
        <dbReference type="ARBA" id="ARBA00023002"/>
    </source>
</evidence>
<dbReference type="GeneID" id="2907043"/>
<dbReference type="RefSeq" id="XP_500365.2">
    <property type="nucleotide sequence ID" value="XM_500365.4"/>
</dbReference>
<keyword evidence="6" id="KW-0496">Mitochondrion</keyword>
<dbReference type="GO" id="GO:0016491">
    <property type="term" value="F:oxidoreductase activity"/>
    <property type="evidence" value="ECO:0007669"/>
    <property type="project" value="UniProtKB-KW"/>
</dbReference>
<name>A0A1H6Q2N1_YARLL</name>
<dbReference type="GO" id="GO:0005739">
    <property type="term" value="C:mitochondrion"/>
    <property type="evidence" value="ECO:0007669"/>
    <property type="project" value="UniProtKB-SubCell"/>
</dbReference>
<gene>
    <name evidence="7" type="ORF">YALI1_B01578g</name>
</gene>
<organism evidence="7 8">
    <name type="scientific">Yarrowia lipolytica</name>
    <name type="common">Candida lipolytica</name>
    <dbReference type="NCBI Taxonomy" id="4952"/>
    <lineage>
        <taxon>Eukaryota</taxon>
        <taxon>Fungi</taxon>
        <taxon>Dikarya</taxon>
        <taxon>Ascomycota</taxon>
        <taxon>Saccharomycotina</taxon>
        <taxon>Dipodascomycetes</taxon>
        <taxon>Dipodascales</taxon>
        <taxon>Dipodascales incertae sedis</taxon>
        <taxon>Yarrowia</taxon>
    </lineage>
</organism>
<comment type="function">
    <text evidence="1">Putative mitochondrial redox protein which could be involved in the reduction of small toxic molecules.</text>
</comment>
<sequence>MSFFRTLQFSKGAVSLFANPKFEKSLAFAKYIEKNLNTAGKDIGDLPFDFEETTTAPTLDQLLTIKSFVDEKKGIVPSTFTPAQVFAPAQPALKAAGKTFPDDWKSHKIIETLIKADTFDNPTVIRPILVDWEKGQVAIDDLEAAKKLWEELILRQD</sequence>
<dbReference type="SUPFAM" id="SSF52833">
    <property type="entry name" value="Thioredoxin-like"/>
    <property type="match status" value="1"/>
</dbReference>
<dbReference type="VEuPathDB" id="FungiDB:YALI0_B00924g"/>
<dbReference type="OrthoDB" id="59229at2759"/>
<protein>
    <recommendedName>
        <fullName evidence="9">Thioredoxin-like protein</fullName>
    </recommendedName>
</protein>
<reference evidence="7 8" key="1">
    <citation type="journal article" date="2016" name="PLoS ONE">
        <title>Sequence Assembly of Yarrowia lipolytica Strain W29/CLIB89 Shows Transposable Element Diversity.</title>
        <authorList>
            <person name="Magnan C."/>
            <person name="Yu J."/>
            <person name="Chang I."/>
            <person name="Jahn E."/>
            <person name="Kanomata Y."/>
            <person name="Wu J."/>
            <person name="Zeller M."/>
            <person name="Oakes M."/>
            <person name="Baldi P."/>
            <person name="Sandmeyer S."/>
        </authorList>
    </citation>
    <scope>NUCLEOTIDE SEQUENCE [LARGE SCALE GENOMIC DNA]</scope>
    <source>
        <strain evidence="8">CLIB89(W29)</strain>
    </source>
</reference>
<dbReference type="InterPro" id="IPR012882">
    <property type="entry name" value="Fmp46"/>
</dbReference>
<dbReference type="AlphaFoldDB" id="A0A1H6Q2N1"/>
<evidence type="ECO:0000256" key="4">
    <source>
        <dbReference type="ARBA" id="ARBA00022946"/>
    </source>
</evidence>
<dbReference type="Pfam" id="PF07955">
    <property type="entry name" value="DUF1687"/>
    <property type="match status" value="1"/>
</dbReference>
<evidence type="ECO:0000256" key="2">
    <source>
        <dbReference type="ARBA" id="ARBA00004173"/>
    </source>
</evidence>